<dbReference type="PANTHER" id="PTHR10183:SF379">
    <property type="entry name" value="CALPAIN-5"/>
    <property type="match status" value="1"/>
</dbReference>
<dbReference type="GO" id="GO:0006508">
    <property type="term" value="P:proteolysis"/>
    <property type="evidence" value="ECO:0007669"/>
    <property type="project" value="UniProtKB-KW"/>
</dbReference>
<dbReference type="GO" id="GO:0004198">
    <property type="term" value="F:calcium-dependent cysteine-type endopeptidase activity"/>
    <property type="evidence" value="ECO:0007669"/>
    <property type="project" value="InterPro"/>
</dbReference>
<evidence type="ECO:0000313" key="9">
    <source>
        <dbReference type="Proteomes" id="UP000266673"/>
    </source>
</evidence>
<comment type="caution">
    <text evidence="8">The sequence shown here is derived from an EMBL/GenBank/DDBJ whole genome shotgun (WGS) entry which is preliminary data.</text>
</comment>
<dbReference type="InterPro" id="IPR001300">
    <property type="entry name" value="Peptidase_C2_calpain_cat"/>
</dbReference>
<dbReference type="SMART" id="SM00230">
    <property type="entry name" value="CysPc"/>
    <property type="match status" value="1"/>
</dbReference>
<dbReference type="PRINTS" id="PR00704">
    <property type="entry name" value="CALPAIN"/>
</dbReference>
<dbReference type="SUPFAM" id="SSF54001">
    <property type="entry name" value="Cysteine proteinases"/>
    <property type="match status" value="1"/>
</dbReference>
<evidence type="ECO:0000259" key="7">
    <source>
        <dbReference type="PROSITE" id="PS50203"/>
    </source>
</evidence>
<comment type="similarity">
    <text evidence="1">Belongs to the peptidase C2 family.</text>
</comment>
<sequence length="582" mass="67777">MGRLKNKRTIVLDQSRDVVASKIMSLVNNVNDEYKDFEWDIQKDRNILCDYSQFPTKDGLKNAHENNRYSYPDHFAERISKTVKNPHFFSDTSPKPDDVKQGIRGDYWLHAVLSAAASIPGLIESIAVARKEDSHIYGFVFFKKDKWIGIVVDDYLFYKTQERTLLFSECKDPRITWVPLLEKAYAKCHNNYEIIYRRCMRDVLVGFGGKDYKAYKTYDIKHNPAKKDKLWNSFPSDTKKNNSIFVCHGERVGCGLIPRHIYSIIRAVNFHNHRLVEVRNPWEHGEWKGSWSNKRYNQEWSPWVVQKDNKHYIEKLNYFLNDYDSFFMEYDDLLNQFDVIERCYYTPPEKHTDLDLTNKLMSSWWDGEYNIFYATLGQDESDLSILKLKFSTQQLGDSTLSITSHGNNGTAYPKDGIGTYTIDEGKFNSSSKTITFIKRYVNCNGNVVWNYRGQYKHNLFSGTWGTHYQSFGNFIMKRAVKVESLSLTGIWHACYTQNNQAIDYYLTNLSFNGNVITGSGTDSVGGFKINGEILPNGSVGFIKVYTTHSWNYFGQMLGSEIYGSWGTIRMPHRGIFLMWKYE</sequence>
<dbReference type="PROSITE" id="PS50203">
    <property type="entry name" value="CALPAIN_CAT"/>
    <property type="match status" value="1"/>
</dbReference>
<feature type="active site" evidence="5">
    <location>
        <position position="280"/>
    </location>
</feature>
<evidence type="ECO:0000256" key="1">
    <source>
        <dbReference type="ARBA" id="ARBA00007623"/>
    </source>
</evidence>
<dbReference type="PANTHER" id="PTHR10183">
    <property type="entry name" value="CALPAIN"/>
    <property type="match status" value="1"/>
</dbReference>
<dbReference type="InterPro" id="IPR022684">
    <property type="entry name" value="Calpain_cysteine_protease"/>
</dbReference>
<feature type="domain" description="Calpain catalytic" evidence="7">
    <location>
        <begin position="78"/>
        <end position="346"/>
    </location>
</feature>
<dbReference type="Proteomes" id="UP000266673">
    <property type="component" value="Unassembled WGS sequence"/>
</dbReference>
<evidence type="ECO:0000256" key="6">
    <source>
        <dbReference type="PROSITE-ProRule" id="PRU00239"/>
    </source>
</evidence>
<dbReference type="Gene3D" id="3.90.70.10">
    <property type="entry name" value="Cysteine proteinases"/>
    <property type="match status" value="1"/>
</dbReference>
<keyword evidence="3" id="KW-0378">Hydrolase</keyword>
<gene>
    <name evidence="8" type="ORF">C2G38_2072898</name>
</gene>
<dbReference type="Pfam" id="PF00648">
    <property type="entry name" value="Peptidase_C2"/>
    <property type="match status" value="1"/>
</dbReference>
<evidence type="ECO:0000256" key="5">
    <source>
        <dbReference type="PIRSR" id="PIRSR622684-1"/>
    </source>
</evidence>
<name>A0A397VTU6_9GLOM</name>
<dbReference type="OrthoDB" id="424753at2759"/>
<evidence type="ECO:0000256" key="4">
    <source>
        <dbReference type="ARBA" id="ARBA00022807"/>
    </source>
</evidence>
<proteinExistence type="inferred from homology"/>
<keyword evidence="9" id="KW-1185">Reference proteome</keyword>
<evidence type="ECO:0000256" key="2">
    <source>
        <dbReference type="ARBA" id="ARBA00022670"/>
    </source>
</evidence>
<evidence type="ECO:0000256" key="3">
    <source>
        <dbReference type="ARBA" id="ARBA00022801"/>
    </source>
</evidence>
<dbReference type="EMBL" id="QKWP01000263">
    <property type="protein sequence ID" value="RIB23423.1"/>
    <property type="molecule type" value="Genomic_DNA"/>
</dbReference>
<reference evidence="8 9" key="1">
    <citation type="submission" date="2018-06" db="EMBL/GenBank/DDBJ databases">
        <title>Comparative genomics reveals the genomic features of Rhizophagus irregularis, R. cerebriforme, R. diaphanum and Gigaspora rosea, and their symbiotic lifestyle signature.</title>
        <authorList>
            <person name="Morin E."/>
            <person name="San Clemente H."/>
            <person name="Chen E.C.H."/>
            <person name="De La Providencia I."/>
            <person name="Hainaut M."/>
            <person name="Kuo A."/>
            <person name="Kohler A."/>
            <person name="Murat C."/>
            <person name="Tang N."/>
            <person name="Roy S."/>
            <person name="Loubradou J."/>
            <person name="Henrissat B."/>
            <person name="Grigoriev I.V."/>
            <person name="Corradi N."/>
            <person name="Roux C."/>
            <person name="Martin F.M."/>
        </authorList>
    </citation>
    <scope>NUCLEOTIDE SEQUENCE [LARGE SCALE GENOMIC DNA]</scope>
    <source>
        <strain evidence="8 9">DAOM 194757</strain>
    </source>
</reference>
<comment type="caution">
    <text evidence="6">Lacks conserved residue(s) required for the propagation of feature annotation.</text>
</comment>
<protein>
    <recommendedName>
        <fullName evidence="7">Calpain catalytic domain-containing protein</fullName>
    </recommendedName>
</protein>
<keyword evidence="4" id="KW-0788">Thiol protease</keyword>
<organism evidence="8 9">
    <name type="scientific">Gigaspora rosea</name>
    <dbReference type="NCBI Taxonomy" id="44941"/>
    <lineage>
        <taxon>Eukaryota</taxon>
        <taxon>Fungi</taxon>
        <taxon>Fungi incertae sedis</taxon>
        <taxon>Mucoromycota</taxon>
        <taxon>Glomeromycotina</taxon>
        <taxon>Glomeromycetes</taxon>
        <taxon>Diversisporales</taxon>
        <taxon>Gigasporaceae</taxon>
        <taxon>Gigaspora</taxon>
    </lineage>
</organism>
<evidence type="ECO:0000313" key="8">
    <source>
        <dbReference type="EMBL" id="RIB23423.1"/>
    </source>
</evidence>
<keyword evidence="2" id="KW-0645">Protease</keyword>
<dbReference type="STRING" id="44941.A0A397VTU6"/>
<dbReference type="InterPro" id="IPR038765">
    <property type="entry name" value="Papain-like_cys_pep_sf"/>
</dbReference>
<accession>A0A397VTU6</accession>
<feature type="active site" evidence="5">
    <location>
        <position position="260"/>
    </location>
</feature>
<dbReference type="AlphaFoldDB" id="A0A397VTU6"/>